<dbReference type="Pfam" id="PF04828">
    <property type="entry name" value="GFA"/>
    <property type="match status" value="1"/>
</dbReference>
<dbReference type="PANTHER" id="PTHR33337:SF40">
    <property type="entry name" value="CENP-V_GFA DOMAIN-CONTAINING PROTEIN-RELATED"/>
    <property type="match status" value="1"/>
</dbReference>
<proteinExistence type="inferred from homology"/>
<keyword evidence="7" id="KW-1185">Reference proteome</keyword>
<dbReference type="EMBL" id="LUGH01000456">
    <property type="protein sequence ID" value="OBZ84912.1"/>
    <property type="molecule type" value="Genomic_DNA"/>
</dbReference>
<keyword evidence="2" id="KW-0479">Metal-binding</keyword>
<evidence type="ECO:0000256" key="2">
    <source>
        <dbReference type="ARBA" id="ARBA00022723"/>
    </source>
</evidence>
<protein>
    <recommendedName>
        <fullName evidence="5">CENP-V/GFA domain-containing protein</fullName>
    </recommendedName>
</protein>
<sequence>MATSNPSDSTFYGSCLCKSVKVTLSGLPAKTVTCNCSGCQTSSGGANQVCALYPKDKVKIDDSQNFMKKYTFPPGSTSSGKEKYKWFCSNCGTNIYNYLLAHEDLYVVRASILDAPEGHTGSPMNLFPPTVEFFTANRPSFAYPMKGAEQLLTE</sequence>
<evidence type="ECO:0000259" key="5">
    <source>
        <dbReference type="PROSITE" id="PS51891"/>
    </source>
</evidence>
<organism evidence="6 7">
    <name type="scientific">Choanephora cucurbitarum</name>
    <dbReference type="NCBI Taxonomy" id="101091"/>
    <lineage>
        <taxon>Eukaryota</taxon>
        <taxon>Fungi</taxon>
        <taxon>Fungi incertae sedis</taxon>
        <taxon>Mucoromycota</taxon>
        <taxon>Mucoromycotina</taxon>
        <taxon>Mucoromycetes</taxon>
        <taxon>Mucorales</taxon>
        <taxon>Mucorineae</taxon>
        <taxon>Choanephoraceae</taxon>
        <taxon>Choanephoroideae</taxon>
        <taxon>Choanephora</taxon>
    </lineage>
</organism>
<dbReference type="Proteomes" id="UP000093000">
    <property type="component" value="Unassembled WGS sequence"/>
</dbReference>
<evidence type="ECO:0000313" key="6">
    <source>
        <dbReference type="EMBL" id="OBZ84912.1"/>
    </source>
</evidence>
<evidence type="ECO:0000256" key="1">
    <source>
        <dbReference type="ARBA" id="ARBA00005495"/>
    </source>
</evidence>
<feature type="domain" description="CENP-V/GFA" evidence="5">
    <location>
        <begin position="11"/>
        <end position="135"/>
    </location>
</feature>
<evidence type="ECO:0000256" key="4">
    <source>
        <dbReference type="ARBA" id="ARBA00023239"/>
    </source>
</evidence>
<dbReference type="PANTHER" id="PTHR33337">
    <property type="entry name" value="GFA DOMAIN-CONTAINING PROTEIN"/>
    <property type="match status" value="1"/>
</dbReference>
<gene>
    <name evidence="6" type="ORF">A0J61_07037</name>
</gene>
<comment type="similarity">
    <text evidence="1">Belongs to the Gfa family.</text>
</comment>
<dbReference type="InterPro" id="IPR011057">
    <property type="entry name" value="Mss4-like_sf"/>
</dbReference>
<keyword evidence="4" id="KW-0456">Lyase</keyword>
<dbReference type="Gene3D" id="3.90.1590.10">
    <property type="entry name" value="glutathione-dependent formaldehyde- activating enzyme (gfa)"/>
    <property type="match status" value="1"/>
</dbReference>
<accession>A0A1C7N744</accession>
<dbReference type="InterPro" id="IPR006913">
    <property type="entry name" value="CENP-V/GFA"/>
</dbReference>
<evidence type="ECO:0000256" key="3">
    <source>
        <dbReference type="ARBA" id="ARBA00022833"/>
    </source>
</evidence>
<comment type="caution">
    <text evidence="6">The sequence shown here is derived from an EMBL/GenBank/DDBJ whole genome shotgun (WGS) entry which is preliminary data.</text>
</comment>
<keyword evidence="3" id="KW-0862">Zinc</keyword>
<dbReference type="OrthoDB" id="2212170at2759"/>
<dbReference type="PROSITE" id="PS51891">
    <property type="entry name" value="CENP_V_GFA"/>
    <property type="match status" value="1"/>
</dbReference>
<dbReference type="GO" id="GO:0046872">
    <property type="term" value="F:metal ion binding"/>
    <property type="evidence" value="ECO:0007669"/>
    <property type="project" value="UniProtKB-KW"/>
</dbReference>
<name>A0A1C7N744_9FUNG</name>
<dbReference type="GO" id="GO:0016846">
    <property type="term" value="F:carbon-sulfur lyase activity"/>
    <property type="evidence" value="ECO:0007669"/>
    <property type="project" value="InterPro"/>
</dbReference>
<dbReference type="InParanoid" id="A0A1C7N744"/>
<reference evidence="6 7" key="1">
    <citation type="submission" date="2016-03" db="EMBL/GenBank/DDBJ databases">
        <title>Choanephora cucurbitarum.</title>
        <authorList>
            <person name="Min B."/>
            <person name="Park H."/>
            <person name="Park J.-H."/>
            <person name="Shin H.-D."/>
            <person name="Choi I.-G."/>
        </authorList>
    </citation>
    <scope>NUCLEOTIDE SEQUENCE [LARGE SCALE GENOMIC DNA]</scope>
    <source>
        <strain evidence="6 7">KUS-F28377</strain>
    </source>
</reference>
<evidence type="ECO:0000313" key="7">
    <source>
        <dbReference type="Proteomes" id="UP000093000"/>
    </source>
</evidence>
<dbReference type="AlphaFoldDB" id="A0A1C7N744"/>
<dbReference type="STRING" id="101091.A0A1C7N744"/>
<dbReference type="SUPFAM" id="SSF51316">
    <property type="entry name" value="Mss4-like"/>
    <property type="match status" value="1"/>
</dbReference>